<dbReference type="InterPro" id="IPR024411">
    <property type="entry name" value="Tail_terminator_phage"/>
</dbReference>
<dbReference type="Proteomes" id="UP000239430">
    <property type="component" value="Unassembled WGS sequence"/>
</dbReference>
<evidence type="ECO:0000313" key="2">
    <source>
        <dbReference type="Proteomes" id="UP000239430"/>
    </source>
</evidence>
<dbReference type="RefSeq" id="WP_054937018.1">
    <property type="nucleotide sequence ID" value="NZ_PVXL01000072.1"/>
</dbReference>
<comment type="caution">
    <text evidence="1">The sequence shown here is derived from an EMBL/GenBank/DDBJ whole genome shotgun (WGS) entry which is preliminary data.</text>
</comment>
<sequence>MTAAVVARDIVQYFESLGEGTFGQNLFVDMQPDEPDETVTIFDTGGTGLQEPPEAWRELYIQLRTKDHQVGYERIWRLLGYLIRPSTGIIVTSGGNYAAQFQEVPAIYDRDQRDRFLFGFRVLVQNVALAFQVQTTTSPDPVAALNSWVAATFPEVQIDPAAWAPTDNTPALYWRFAGHQVAQQQQSVAWYDATVMGHIIAPTAKGRLVWLKRLVERLAATRRLTMDDGSPMFITNIAADSTADYLRTGQMRVTGRYGVLIAKPADPILNRAVVSGATTGEVT</sequence>
<gene>
    <name evidence="1" type="ORF">MOST_30170</name>
</gene>
<protein>
    <submittedName>
        <fullName evidence="1">Uncharacterized protein</fullName>
    </submittedName>
</protein>
<name>A0A9X7J0H5_9FIRM</name>
<organism evidence="1 2">
    <name type="scientific">Neomoorella stamsii</name>
    <dbReference type="NCBI Taxonomy" id="1266720"/>
    <lineage>
        <taxon>Bacteria</taxon>
        <taxon>Bacillati</taxon>
        <taxon>Bacillota</taxon>
        <taxon>Clostridia</taxon>
        <taxon>Neomoorellales</taxon>
        <taxon>Neomoorellaceae</taxon>
        <taxon>Neomoorella</taxon>
    </lineage>
</organism>
<evidence type="ECO:0000313" key="1">
    <source>
        <dbReference type="EMBL" id="PRR69595.1"/>
    </source>
</evidence>
<dbReference type="AlphaFoldDB" id="A0A9X7J0H5"/>
<proteinExistence type="predicted"/>
<dbReference type="Pfam" id="PF12691">
    <property type="entry name" value="Phage_tail_terminator_6"/>
    <property type="match status" value="1"/>
</dbReference>
<dbReference type="EMBL" id="PVXL01000072">
    <property type="protein sequence ID" value="PRR69595.1"/>
    <property type="molecule type" value="Genomic_DNA"/>
</dbReference>
<reference evidence="1 2" key="1">
    <citation type="submission" date="2018-03" db="EMBL/GenBank/DDBJ databases">
        <title>Genome sequence of Moorella stamsii DSM 26217.</title>
        <authorList>
            <person name="Poehlein A."/>
            <person name="Daniel R."/>
        </authorList>
    </citation>
    <scope>NUCLEOTIDE SEQUENCE [LARGE SCALE GENOMIC DNA]</scope>
    <source>
        <strain evidence="2">DSM 26217</strain>
    </source>
</reference>
<keyword evidence="2" id="KW-1185">Reference proteome</keyword>
<accession>A0A9X7J0H5</accession>